<keyword evidence="3" id="KW-1185">Reference proteome</keyword>
<evidence type="ECO:0000313" key="2">
    <source>
        <dbReference type="EMBL" id="QWZ09286.1"/>
    </source>
</evidence>
<dbReference type="RefSeq" id="WP_216941132.1">
    <property type="nucleotide sequence ID" value="NZ_CP077062.1"/>
</dbReference>
<accession>A0A975T0K6</accession>
<dbReference type="EMBL" id="CP077062">
    <property type="protein sequence ID" value="QWZ09286.1"/>
    <property type="molecule type" value="Genomic_DNA"/>
</dbReference>
<evidence type="ECO:0000256" key="1">
    <source>
        <dbReference type="SAM" id="SignalP"/>
    </source>
</evidence>
<feature type="chain" id="PRO_5038801303" description="SMP-30/Gluconolactonase/LRE-like region domain-containing protein" evidence="1">
    <location>
        <begin position="24"/>
        <end position="331"/>
    </location>
</feature>
<sequence>MPGHRVVALLGALLLLVSCSASSRSDEPPPSSCPALHFDDVRGPVPSYVSAPLAAFPNDQALCRGLWLPTADRWLVPQGLALDGRTAWVSGYRWRKSYGDRPCRLLHVDLLTGRLLASADRLTGSVGDRGATFCRHGGALSSDRHGLWLAEADRLWLVDPARVGTGHEVLRVWRTERPVRGSAFVDGSRAEIALVSFSDRHAGRTRWYSFDDLLADGVTTLVAGRPTRADQAGATRTTSAVRRVQGTTRGPGGVWSTSSTSTCGMLVTPGGRRVAFAPGAEDLEFDGRGRVWAVLESGARSYQRDGRPLVPMLARFDARSLLSGPDTTCSW</sequence>
<evidence type="ECO:0008006" key="4">
    <source>
        <dbReference type="Google" id="ProtNLM"/>
    </source>
</evidence>
<dbReference type="KEGG" id="nps:KRR39_05740"/>
<reference evidence="2" key="1">
    <citation type="submission" date="2021-06" db="EMBL/GenBank/DDBJ databases">
        <title>Complete genome sequence of Nocardioides sp. G188.</title>
        <authorList>
            <person name="Im W.-T."/>
        </authorList>
    </citation>
    <scope>NUCLEOTIDE SEQUENCE</scope>
    <source>
        <strain evidence="2">G188</strain>
    </source>
</reference>
<keyword evidence="1" id="KW-0732">Signal</keyword>
<feature type="signal peptide" evidence="1">
    <location>
        <begin position="1"/>
        <end position="23"/>
    </location>
</feature>
<gene>
    <name evidence="2" type="ORF">KRR39_05740</name>
</gene>
<organism evidence="2 3">
    <name type="scientific">Nocardioides panacis</name>
    <dbReference type="NCBI Taxonomy" id="2849501"/>
    <lineage>
        <taxon>Bacteria</taxon>
        <taxon>Bacillati</taxon>
        <taxon>Actinomycetota</taxon>
        <taxon>Actinomycetes</taxon>
        <taxon>Propionibacteriales</taxon>
        <taxon>Nocardioidaceae</taxon>
        <taxon>Nocardioides</taxon>
    </lineage>
</organism>
<name>A0A975T0K6_9ACTN</name>
<dbReference type="AlphaFoldDB" id="A0A975T0K6"/>
<evidence type="ECO:0000313" key="3">
    <source>
        <dbReference type="Proteomes" id="UP000683575"/>
    </source>
</evidence>
<protein>
    <recommendedName>
        <fullName evidence="4">SMP-30/Gluconolactonase/LRE-like region domain-containing protein</fullName>
    </recommendedName>
</protein>
<dbReference type="PROSITE" id="PS51257">
    <property type="entry name" value="PROKAR_LIPOPROTEIN"/>
    <property type="match status" value="1"/>
</dbReference>
<proteinExistence type="predicted"/>
<dbReference type="Proteomes" id="UP000683575">
    <property type="component" value="Chromosome"/>
</dbReference>